<keyword evidence="3" id="KW-0539">Nucleus</keyword>
<dbReference type="SUPFAM" id="SSF54928">
    <property type="entry name" value="RNA-binding domain, RBD"/>
    <property type="match status" value="1"/>
</dbReference>
<dbReference type="PROSITE" id="PS50102">
    <property type="entry name" value="RRM"/>
    <property type="match status" value="1"/>
</dbReference>
<dbReference type="Gene3D" id="3.30.70.330">
    <property type="match status" value="1"/>
</dbReference>
<dbReference type="KEGG" id="fcy:FRACYDRAFT_154301"/>
<evidence type="ECO:0000313" key="7">
    <source>
        <dbReference type="EMBL" id="OEU22155.1"/>
    </source>
</evidence>
<comment type="subcellular location">
    <subcellularLocation>
        <location evidence="1">Nucleus</location>
        <location evidence="1">Nucleolus</location>
    </subcellularLocation>
</comment>
<keyword evidence="8" id="KW-1185">Reference proteome</keyword>
<evidence type="ECO:0000256" key="2">
    <source>
        <dbReference type="ARBA" id="ARBA00022884"/>
    </source>
</evidence>
<evidence type="ECO:0000256" key="3">
    <source>
        <dbReference type="ARBA" id="ARBA00023242"/>
    </source>
</evidence>
<dbReference type="Pfam" id="PF00076">
    <property type="entry name" value="RRM_1"/>
    <property type="match status" value="1"/>
</dbReference>
<dbReference type="OrthoDB" id="21467at2759"/>
<evidence type="ECO:0000313" key="6">
    <source>
        <dbReference type="EMBL" id="OEU05909.1"/>
    </source>
</evidence>
<feature type="non-terminal residue" evidence="7">
    <location>
        <position position="142"/>
    </location>
</feature>
<feature type="non-terminal residue" evidence="7">
    <location>
        <position position="1"/>
    </location>
</feature>
<feature type="domain" description="RRM" evidence="5">
    <location>
        <begin position="1"/>
        <end position="78"/>
    </location>
</feature>
<dbReference type="InterPro" id="IPR035979">
    <property type="entry name" value="RBD_domain_sf"/>
</dbReference>
<dbReference type="AlphaFoldDB" id="A0A1E7FVL6"/>
<evidence type="ECO:0000313" key="8">
    <source>
        <dbReference type="Proteomes" id="UP000095751"/>
    </source>
</evidence>
<dbReference type="InterPro" id="IPR012677">
    <property type="entry name" value="Nucleotide-bd_a/b_plait_sf"/>
</dbReference>
<reference evidence="7 8" key="1">
    <citation type="submission" date="2016-09" db="EMBL/GenBank/DDBJ databases">
        <title>Extensive genetic diversity and differential bi-allelic expression allows diatom success in the polar Southern Ocean.</title>
        <authorList>
            <consortium name="DOE Joint Genome Institute"/>
            <person name="Mock T."/>
            <person name="Otillar R.P."/>
            <person name="Strauss J."/>
            <person name="Dupont C."/>
            <person name="Frickenhaus S."/>
            <person name="Maumus F."/>
            <person name="Mcmullan M."/>
            <person name="Sanges R."/>
            <person name="Schmutz J."/>
            <person name="Toseland A."/>
            <person name="Valas R."/>
            <person name="Veluchamy A."/>
            <person name="Ward B.J."/>
            <person name="Allen A."/>
            <person name="Barry K."/>
            <person name="Falciatore A."/>
            <person name="Ferrante M."/>
            <person name="Fortunato A.E."/>
            <person name="Gloeckner G."/>
            <person name="Gruber A."/>
            <person name="Hipkin R."/>
            <person name="Janech M."/>
            <person name="Kroth P."/>
            <person name="Leese F."/>
            <person name="Lindquist E."/>
            <person name="Lyon B.R."/>
            <person name="Martin J."/>
            <person name="Mayer C."/>
            <person name="Parker M."/>
            <person name="Quesneville H."/>
            <person name="Raymond J."/>
            <person name="Uhlig C."/>
            <person name="Valentin K.U."/>
            <person name="Worden A.Z."/>
            <person name="Armbrust E.V."/>
            <person name="Bowler C."/>
            <person name="Green B."/>
            <person name="Moulton V."/>
            <person name="Van Oosterhout C."/>
            <person name="Grigoriev I."/>
        </authorList>
    </citation>
    <scope>NUCLEOTIDE SEQUENCE [LARGE SCALE GENOMIC DNA]</scope>
    <source>
        <strain evidence="7 8">CCMP1102</strain>
    </source>
</reference>
<dbReference type="EMBL" id="KV784353">
    <property type="protein sequence ID" value="OEU22155.1"/>
    <property type="molecule type" value="Genomic_DNA"/>
</dbReference>
<dbReference type="EMBL" id="KV784445">
    <property type="protein sequence ID" value="OEU05909.1"/>
    <property type="molecule type" value="Genomic_DNA"/>
</dbReference>
<dbReference type="CDD" id="cd12307">
    <property type="entry name" value="RRM_NIFK_like"/>
    <property type="match status" value="1"/>
</dbReference>
<evidence type="ECO:0000256" key="4">
    <source>
        <dbReference type="PROSITE-ProRule" id="PRU00176"/>
    </source>
</evidence>
<dbReference type="KEGG" id="fcy:FRACYDRAFT_163901"/>
<dbReference type="InterPro" id="IPR000504">
    <property type="entry name" value="RRM_dom"/>
</dbReference>
<dbReference type="GO" id="GO:0003723">
    <property type="term" value="F:RNA binding"/>
    <property type="evidence" value="ECO:0007669"/>
    <property type="project" value="UniProtKB-UniRule"/>
</dbReference>
<evidence type="ECO:0000256" key="1">
    <source>
        <dbReference type="ARBA" id="ARBA00004604"/>
    </source>
</evidence>
<dbReference type="PANTHER" id="PTHR46754">
    <property type="entry name" value="MKI67 FHA DOMAIN-INTERACTING NUCLEOLAR PHOSPHOPROTEIN"/>
    <property type="match status" value="1"/>
</dbReference>
<protein>
    <submittedName>
        <fullName evidence="7">RNA-binding domain-containing protein</fullName>
    </submittedName>
</protein>
<sequence>VLYVGHLPKDFEEIDLRRFLSQFGKVYNCRVARKIETGKTKGFAFVRFGDDEVTQIACETLHGYFLEKQRLVCQVRPAHPGMFFDTDKMIDKRQKKLALETKQRNNNLANSDKLKAITSKLVTREMKKRERLAALGVDYDFP</sequence>
<dbReference type="Proteomes" id="UP000095751">
    <property type="component" value="Unassembled WGS sequence"/>
</dbReference>
<organism evidence="7 8">
    <name type="scientific">Fragilariopsis cylindrus CCMP1102</name>
    <dbReference type="NCBI Taxonomy" id="635003"/>
    <lineage>
        <taxon>Eukaryota</taxon>
        <taxon>Sar</taxon>
        <taxon>Stramenopiles</taxon>
        <taxon>Ochrophyta</taxon>
        <taxon>Bacillariophyta</taxon>
        <taxon>Bacillariophyceae</taxon>
        <taxon>Bacillariophycidae</taxon>
        <taxon>Bacillariales</taxon>
        <taxon>Bacillariaceae</taxon>
        <taxon>Fragilariopsis</taxon>
    </lineage>
</organism>
<dbReference type="SMART" id="SM00360">
    <property type="entry name" value="RRM"/>
    <property type="match status" value="1"/>
</dbReference>
<name>A0A1E7FVL6_9STRA</name>
<evidence type="ECO:0000259" key="5">
    <source>
        <dbReference type="PROSITE" id="PS50102"/>
    </source>
</evidence>
<gene>
    <name evidence="6" type="ORF">FRACYDRAFT_154301</name>
    <name evidence="7" type="ORF">FRACYDRAFT_163901</name>
</gene>
<proteinExistence type="predicted"/>
<keyword evidence="2 4" id="KW-0694">RNA-binding</keyword>
<accession>A0A1E7FVL6</accession>
<dbReference type="GO" id="GO:0005730">
    <property type="term" value="C:nucleolus"/>
    <property type="evidence" value="ECO:0007669"/>
    <property type="project" value="UniProtKB-SubCell"/>
</dbReference>